<keyword evidence="3" id="KW-1185">Reference proteome</keyword>
<gene>
    <name evidence="2" type="ORF">NKR19_g8084</name>
</gene>
<name>A0AA38RIN6_9PEZI</name>
<dbReference type="EMBL" id="JANBVN010000155">
    <property type="protein sequence ID" value="KAJ9137784.1"/>
    <property type="molecule type" value="Genomic_DNA"/>
</dbReference>
<evidence type="ECO:0000313" key="2">
    <source>
        <dbReference type="EMBL" id="KAJ9137784.1"/>
    </source>
</evidence>
<dbReference type="Proteomes" id="UP001174691">
    <property type="component" value="Unassembled WGS sequence"/>
</dbReference>
<protein>
    <submittedName>
        <fullName evidence="2">Uncharacterized protein</fullName>
    </submittedName>
</protein>
<reference evidence="2" key="1">
    <citation type="submission" date="2022-07" db="EMBL/GenBank/DDBJ databases">
        <title>Fungi with potential for degradation of polypropylene.</title>
        <authorList>
            <person name="Gostincar C."/>
        </authorList>
    </citation>
    <scope>NUCLEOTIDE SEQUENCE</scope>
    <source>
        <strain evidence="2">EXF-13287</strain>
    </source>
</reference>
<dbReference type="AlphaFoldDB" id="A0AA38RIN6"/>
<organism evidence="2 3">
    <name type="scientific">Coniochaeta hoffmannii</name>
    <dbReference type="NCBI Taxonomy" id="91930"/>
    <lineage>
        <taxon>Eukaryota</taxon>
        <taxon>Fungi</taxon>
        <taxon>Dikarya</taxon>
        <taxon>Ascomycota</taxon>
        <taxon>Pezizomycotina</taxon>
        <taxon>Sordariomycetes</taxon>
        <taxon>Sordariomycetidae</taxon>
        <taxon>Coniochaetales</taxon>
        <taxon>Coniochaetaceae</taxon>
        <taxon>Coniochaeta</taxon>
    </lineage>
</organism>
<proteinExistence type="predicted"/>
<comment type="caution">
    <text evidence="2">The sequence shown here is derived from an EMBL/GenBank/DDBJ whole genome shotgun (WGS) entry which is preliminary data.</text>
</comment>
<sequence>MSGAALGASKLVPVEEHQPQMTTATRGGADFAELPDLDMLDFDMVSSGQFDPSFWEALLNEDLAQGSVSRN</sequence>
<accession>A0AA38RIN6</accession>
<feature type="region of interest" description="Disordered" evidence="1">
    <location>
        <begin position="1"/>
        <end position="28"/>
    </location>
</feature>
<evidence type="ECO:0000313" key="3">
    <source>
        <dbReference type="Proteomes" id="UP001174691"/>
    </source>
</evidence>
<evidence type="ECO:0000256" key="1">
    <source>
        <dbReference type="SAM" id="MobiDB-lite"/>
    </source>
</evidence>